<dbReference type="SUPFAM" id="SSF48208">
    <property type="entry name" value="Six-hairpin glycosidases"/>
    <property type="match status" value="1"/>
</dbReference>
<dbReference type="EMBL" id="JARKIE010000105">
    <property type="protein sequence ID" value="KAJ7683758.1"/>
    <property type="molecule type" value="Genomic_DNA"/>
</dbReference>
<organism evidence="1 2">
    <name type="scientific">Mycena rosella</name>
    <name type="common">Pink bonnet</name>
    <name type="synonym">Agaricus rosellus</name>
    <dbReference type="NCBI Taxonomy" id="1033263"/>
    <lineage>
        <taxon>Eukaryota</taxon>
        <taxon>Fungi</taxon>
        <taxon>Dikarya</taxon>
        <taxon>Basidiomycota</taxon>
        <taxon>Agaricomycotina</taxon>
        <taxon>Agaricomycetes</taxon>
        <taxon>Agaricomycetidae</taxon>
        <taxon>Agaricales</taxon>
        <taxon>Marasmiineae</taxon>
        <taxon>Mycenaceae</taxon>
        <taxon>Mycena</taxon>
    </lineage>
</organism>
<protein>
    <submittedName>
        <fullName evidence="1">Uncharacterized protein</fullName>
    </submittedName>
</protein>
<dbReference type="Proteomes" id="UP001221757">
    <property type="component" value="Unassembled WGS sequence"/>
</dbReference>
<proteinExistence type="predicted"/>
<dbReference type="GO" id="GO:0005975">
    <property type="term" value="P:carbohydrate metabolic process"/>
    <property type="evidence" value="ECO:0007669"/>
    <property type="project" value="InterPro"/>
</dbReference>
<feature type="non-terminal residue" evidence="1">
    <location>
        <position position="75"/>
    </location>
</feature>
<keyword evidence="2" id="KW-1185">Reference proteome</keyword>
<name>A0AAD7D855_MYCRO</name>
<evidence type="ECO:0000313" key="2">
    <source>
        <dbReference type="Proteomes" id="UP001221757"/>
    </source>
</evidence>
<sequence>LLTAATSDPLYLQAATQSADFIRAHLYDPRNIVQEYILALIPTTFPSITPAASGLTIEGLAILYSITSNPSTQSL</sequence>
<accession>A0AAD7D855</accession>
<reference evidence="1" key="1">
    <citation type="submission" date="2023-03" db="EMBL/GenBank/DDBJ databases">
        <title>Massive genome expansion in bonnet fungi (Mycena s.s.) driven by repeated elements and novel gene families across ecological guilds.</title>
        <authorList>
            <consortium name="Lawrence Berkeley National Laboratory"/>
            <person name="Harder C.B."/>
            <person name="Miyauchi S."/>
            <person name="Viragh M."/>
            <person name="Kuo A."/>
            <person name="Thoen E."/>
            <person name="Andreopoulos B."/>
            <person name="Lu D."/>
            <person name="Skrede I."/>
            <person name="Drula E."/>
            <person name="Henrissat B."/>
            <person name="Morin E."/>
            <person name="Kohler A."/>
            <person name="Barry K."/>
            <person name="LaButti K."/>
            <person name="Morin E."/>
            <person name="Salamov A."/>
            <person name="Lipzen A."/>
            <person name="Mereny Z."/>
            <person name="Hegedus B."/>
            <person name="Baldrian P."/>
            <person name="Stursova M."/>
            <person name="Weitz H."/>
            <person name="Taylor A."/>
            <person name="Grigoriev I.V."/>
            <person name="Nagy L.G."/>
            <person name="Martin F."/>
            <person name="Kauserud H."/>
        </authorList>
    </citation>
    <scope>NUCLEOTIDE SEQUENCE</scope>
    <source>
        <strain evidence="1">CBHHK067</strain>
    </source>
</reference>
<evidence type="ECO:0000313" key="1">
    <source>
        <dbReference type="EMBL" id="KAJ7683758.1"/>
    </source>
</evidence>
<dbReference type="InterPro" id="IPR008928">
    <property type="entry name" value="6-hairpin_glycosidase_sf"/>
</dbReference>
<comment type="caution">
    <text evidence="1">The sequence shown here is derived from an EMBL/GenBank/DDBJ whole genome shotgun (WGS) entry which is preliminary data.</text>
</comment>
<dbReference type="AlphaFoldDB" id="A0AAD7D855"/>
<gene>
    <name evidence="1" type="ORF">B0H17DRAFT_941426</name>
</gene>